<feature type="region of interest" description="Disordered" evidence="1">
    <location>
        <begin position="269"/>
        <end position="305"/>
    </location>
</feature>
<evidence type="ECO:0000259" key="3">
    <source>
        <dbReference type="PROSITE" id="PS50006"/>
    </source>
</evidence>
<feature type="region of interest" description="Disordered" evidence="1">
    <location>
        <begin position="171"/>
        <end position="215"/>
    </location>
</feature>
<dbReference type="PANTHER" id="PTHR15715:SF37">
    <property type="entry name" value="LD47843P"/>
    <property type="match status" value="1"/>
</dbReference>
<dbReference type="SUPFAM" id="SSF49879">
    <property type="entry name" value="SMAD/FHA domain"/>
    <property type="match status" value="1"/>
</dbReference>
<dbReference type="OrthoDB" id="4096268at2759"/>
<proteinExistence type="predicted"/>
<evidence type="ECO:0000313" key="5">
    <source>
        <dbReference type="Proteomes" id="UP001147782"/>
    </source>
</evidence>
<feature type="region of interest" description="Disordered" evidence="1">
    <location>
        <begin position="520"/>
        <end position="544"/>
    </location>
</feature>
<dbReference type="PROSITE" id="PS50006">
    <property type="entry name" value="FHA_DOMAIN"/>
    <property type="match status" value="1"/>
</dbReference>
<keyword evidence="2" id="KW-1133">Transmembrane helix</keyword>
<dbReference type="Pfam" id="PF00498">
    <property type="entry name" value="FHA"/>
    <property type="match status" value="1"/>
</dbReference>
<keyword evidence="2" id="KW-0472">Membrane</keyword>
<feature type="compositionally biased region" description="Low complexity" evidence="1">
    <location>
        <begin position="520"/>
        <end position="530"/>
    </location>
</feature>
<keyword evidence="5" id="KW-1185">Reference proteome</keyword>
<dbReference type="InterPro" id="IPR008984">
    <property type="entry name" value="SMAD_FHA_dom_sf"/>
</dbReference>
<feature type="region of interest" description="Disordered" evidence="1">
    <location>
        <begin position="318"/>
        <end position="351"/>
    </location>
</feature>
<dbReference type="Gene3D" id="2.60.200.20">
    <property type="match status" value="1"/>
</dbReference>
<evidence type="ECO:0000256" key="1">
    <source>
        <dbReference type="SAM" id="MobiDB-lite"/>
    </source>
</evidence>
<dbReference type="InterPro" id="IPR051176">
    <property type="entry name" value="Cent_Immune-Sig_Mod"/>
</dbReference>
<dbReference type="AlphaFoldDB" id="A0A9W9VW65"/>
<organism evidence="4 5">
    <name type="scientific">Penicillium cataractarum</name>
    <dbReference type="NCBI Taxonomy" id="2100454"/>
    <lineage>
        <taxon>Eukaryota</taxon>
        <taxon>Fungi</taxon>
        <taxon>Dikarya</taxon>
        <taxon>Ascomycota</taxon>
        <taxon>Pezizomycotina</taxon>
        <taxon>Eurotiomycetes</taxon>
        <taxon>Eurotiomycetidae</taxon>
        <taxon>Eurotiales</taxon>
        <taxon>Aspergillaceae</taxon>
        <taxon>Penicillium</taxon>
    </lineage>
</organism>
<comment type="caution">
    <text evidence="4">The sequence shown here is derived from an EMBL/GenBank/DDBJ whole genome shotgun (WGS) entry which is preliminary data.</text>
</comment>
<reference evidence="4" key="2">
    <citation type="journal article" date="2023" name="IMA Fungus">
        <title>Comparative genomic study of the Penicillium genus elucidates a diverse pangenome and 15 lateral gene transfer events.</title>
        <authorList>
            <person name="Petersen C."/>
            <person name="Sorensen T."/>
            <person name="Nielsen M.R."/>
            <person name="Sondergaard T.E."/>
            <person name="Sorensen J.L."/>
            <person name="Fitzpatrick D.A."/>
            <person name="Frisvad J.C."/>
            <person name="Nielsen K.L."/>
        </authorList>
    </citation>
    <scope>NUCLEOTIDE SEQUENCE</scope>
    <source>
        <strain evidence="4">IBT 29864</strain>
    </source>
</reference>
<dbReference type="PANTHER" id="PTHR15715">
    <property type="entry name" value="CENTROSOMAL PROTEIN OF 170 KDA"/>
    <property type="match status" value="1"/>
</dbReference>
<feature type="region of interest" description="Disordered" evidence="1">
    <location>
        <begin position="451"/>
        <end position="498"/>
    </location>
</feature>
<reference evidence="4" key="1">
    <citation type="submission" date="2022-11" db="EMBL/GenBank/DDBJ databases">
        <authorList>
            <person name="Petersen C."/>
        </authorList>
    </citation>
    <scope>NUCLEOTIDE SEQUENCE</scope>
    <source>
        <strain evidence="4">IBT 29864</strain>
    </source>
</reference>
<feature type="domain" description="FHA" evidence="3">
    <location>
        <begin position="35"/>
        <end position="122"/>
    </location>
</feature>
<dbReference type="GO" id="GO:0005737">
    <property type="term" value="C:cytoplasm"/>
    <property type="evidence" value="ECO:0007669"/>
    <property type="project" value="TreeGrafter"/>
</dbReference>
<dbReference type="RefSeq" id="XP_056561219.1">
    <property type="nucleotide sequence ID" value="XM_056694490.1"/>
</dbReference>
<protein>
    <recommendedName>
        <fullName evidence="3">FHA domain-containing protein</fullName>
    </recommendedName>
</protein>
<name>A0A9W9VW65_9EURO</name>
<feature type="compositionally biased region" description="Acidic residues" evidence="1">
    <location>
        <begin position="319"/>
        <end position="351"/>
    </location>
</feature>
<dbReference type="InterPro" id="IPR000253">
    <property type="entry name" value="FHA_dom"/>
</dbReference>
<dbReference type="GeneID" id="81433667"/>
<dbReference type="Proteomes" id="UP001147782">
    <property type="component" value="Unassembled WGS sequence"/>
</dbReference>
<gene>
    <name evidence="4" type="ORF">N7496_001559</name>
</gene>
<feature type="transmembrane region" description="Helical" evidence="2">
    <location>
        <begin position="550"/>
        <end position="575"/>
    </location>
</feature>
<feature type="compositionally biased region" description="Polar residues" evidence="1">
    <location>
        <begin position="185"/>
        <end position="205"/>
    </location>
</feature>
<evidence type="ECO:0000256" key="2">
    <source>
        <dbReference type="SAM" id="Phobius"/>
    </source>
</evidence>
<accession>A0A9W9VW65</accession>
<evidence type="ECO:0000313" key="4">
    <source>
        <dbReference type="EMBL" id="KAJ5390491.1"/>
    </source>
</evidence>
<keyword evidence="2" id="KW-0812">Transmembrane</keyword>
<dbReference type="EMBL" id="JAPZBS010000001">
    <property type="protein sequence ID" value="KAJ5390491.1"/>
    <property type="molecule type" value="Genomic_DNA"/>
</dbReference>
<sequence>MSEAQATVVLHPVGPLGPESSITRTFTLSNTNPIFEIGRSSKREVKNRTPAKDNGWFDSRVMSRDHAELGFNIDNEVLSSYYPPFSCLPRRMGCAKPRYSQKMIYIRDFGSTHGTWLNNVKLVTDEATPLLNGDILRFGIDVDRGDEEFPALSVRCDVTWSEPTSNLEISPCDPSDMLYDETTDPAPTTSESKPASELRPSSNTFCVPDDDESDVGEIKANQIPPFKIGDGDITVLYDENIQASHQASHRPELPLDSGVYGSECEEAFHMESSRENYSESSSGEDSEFDSDPSSFSQVGDSEEEEGDHFDYLEFHYPISDDELSGSEDGSDVDSDADYEDEYSVGQDEDEDECIDPSILTHEDNVAPPTLNEAVHNFAEVVHSFTPSGGIPKPLFKVETQEQGPSSVQNQHIFFPSPFPLTPITPVLEQKREEDDGSQRLGRLSIRDMLNHYQDGPFAGPSDSAFKDSSLEEEVVAESSSPAPLKRKASEMESQDAQIIDSVVPPSEKLDLETISQSQVAEAISSALSESPESEPPKKRVKATHDTSNNMASYTATAVISALLGGLGTIALLAALPAEYFQ</sequence>